<dbReference type="EMBL" id="JWJD01000012">
    <property type="protein sequence ID" value="KIH75400.1"/>
    <property type="molecule type" value="Genomic_DNA"/>
</dbReference>
<proteinExistence type="predicted"/>
<reference evidence="5 6" key="1">
    <citation type="submission" date="2014-12" db="EMBL/GenBank/DDBJ databases">
        <title>Genomes of Geoalkalibacter ferrihydriticus and Geoalkalibacter subterraneus, two haloalkaliphilic metal-reducing members of the Geobacteraceae.</title>
        <authorList>
            <person name="Badalamenti J.P."/>
            <person name="Torres C.I."/>
            <person name="Krajmalnik-Brown R."/>
            <person name="Bond D.R."/>
        </authorList>
    </citation>
    <scope>NUCLEOTIDE SEQUENCE [LARGE SCALE GENOMIC DNA]</scope>
    <source>
        <strain evidence="5 6">DSM 17813</strain>
    </source>
</reference>
<feature type="domain" description="NADH:ubiquinone oxidoreductase-like 20kDa subunit" evidence="4">
    <location>
        <begin position="13"/>
        <end position="149"/>
    </location>
</feature>
<protein>
    <recommendedName>
        <fullName evidence="4">NADH:ubiquinone oxidoreductase-like 20kDa subunit domain-containing protein</fullName>
    </recommendedName>
</protein>
<dbReference type="GO" id="GO:0042597">
    <property type="term" value="C:periplasmic space"/>
    <property type="evidence" value="ECO:0007669"/>
    <property type="project" value="UniProtKB-SubCell"/>
</dbReference>
<evidence type="ECO:0000259" key="4">
    <source>
        <dbReference type="Pfam" id="PF01058"/>
    </source>
</evidence>
<dbReference type="SUPFAM" id="SSF56770">
    <property type="entry name" value="HydA/Nqo6-like"/>
    <property type="match status" value="1"/>
</dbReference>
<dbReference type="PANTHER" id="PTHR42845">
    <property type="entry name" value="COENZYME F420-REDUCING HYDROGENASE, GAMMA SUBUNIT"/>
    <property type="match status" value="1"/>
</dbReference>
<dbReference type="GO" id="GO:0051536">
    <property type="term" value="F:iron-sulfur cluster binding"/>
    <property type="evidence" value="ECO:0007669"/>
    <property type="project" value="InterPro"/>
</dbReference>
<dbReference type="RefSeq" id="WP_040101259.1">
    <property type="nucleotide sequence ID" value="NZ_JWJD01000012.1"/>
</dbReference>
<dbReference type="GO" id="GO:0016491">
    <property type="term" value="F:oxidoreductase activity"/>
    <property type="evidence" value="ECO:0007669"/>
    <property type="project" value="UniProtKB-KW"/>
</dbReference>
<dbReference type="InterPro" id="IPR006137">
    <property type="entry name" value="NADH_UbQ_OxRdtase-like_20kDa"/>
</dbReference>
<accession>A0A0C2HK42</accession>
<evidence type="ECO:0000256" key="3">
    <source>
        <dbReference type="ARBA" id="ARBA00023002"/>
    </source>
</evidence>
<dbReference type="PANTHER" id="PTHR42845:SF1">
    <property type="entry name" value="HYDROGENASE SMALL SUBUNIT"/>
    <property type="match status" value="1"/>
</dbReference>
<evidence type="ECO:0000256" key="1">
    <source>
        <dbReference type="ARBA" id="ARBA00004418"/>
    </source>
</evidence>
<gene>
    <name evidence="5" type="ORF">GFER_17010</name>
</gene>
<keyword evidence="2" id="KW-0574">Periplasm</keyword>
<keyword evidence="3" id="KW-0560">Oxidoreductase</keyword>
<dbReference type="Gene3D" id="3.40.50.700">
    <property type="entry name" value="NADH:ubiquinone oxidoreductase-like, 20kDa subunit"/>
    <property type="match status" value="1"/>
</dbReference>
<dbReference type="Proteomes" id="UP000035068">
    <property type="component" value="Unassembled WGS sequence"/>
</dbReference>
<sequence>MKPRVGFFDFTCCEGCQLTILNLEDEFLELLELVEIVEFREIMTGQAAALDIAFVEGSIASPEEAARLQRIRERSRTLVALGACADNAGVNALSHFCPPDELGRSAYGRVVEGIEQRLPRPLECFVQVDARVPGCPIDGQEFLGLLQALLVGRTPELPAYAVCVECKLGEYPCTFEHGTVCLGPVTRAGCNALCLAAGDRCRGCRGLVDNPRSQPYRQILEQHGLTVEDILAEFRIFNLPPEKS</sequence>
<comment type="caution">
    <text evidence="5">The sequence shown here is derived from an EMBL/GenBank/DDBJ whole genome shotgun (WGS) entry which is preliminary data.</text>
</comment>
<name>A0A0C2HK42_9BACT</name>
<organism evidence="5 6">
    <name type="scientific">Geoalkalibacter ferrihydriticus DSM 17813</name>
    <dbReference type="NCBI Taxonomy" id="1121915"/>
    <lineage>
        <taxon>Bacteria</taxon>
        <taxon>Pseudomonadati</taxon>
        <taxon>Thermodesulfobacteriota</taxon>
        <taxon>Desulfuromonadia</taxon>
        <taxon>Desulfuromonadales</taxon>
        <taxon>Geoalkalibacteraceae</taxon>
        <taxon>Geoalkalibacter</taxon>
    </lineage>
</organism>
<dbReference type="InterPro" id="IPR051349">
    <property type="entry name" value="Hydrogenase_assoc-protein"/>
</dbReference>
<dbReference type="AlphaFoldDB" id="A0A0C2HK42"/>
<evidence type="ECO:0000256" key="2">
    <source>
        <dbReference type="ARBA" id="ARBA00022764"/>
    </source>
</evidence>
<dbReference type="InterPro" id="IPR037024">
    <property type="entry name" value="NiFe_Hase_small_N_sf"/>
</dbReference>
<comment type="subcellular location">
    <subcellularLocation>
        <location evidence="1">Periplasm</location>
    </subcellularLocation>
</comment>
<dbReference type="Pfam" id="PF01058">
    <property type="entry name" value="Oxidored_q6"/>
    <property type="match status" value="1"/>
</dbReference>
<evidence type="ECO:0000313" key="6">
    <source>
        <dbReference type="Proteomes" id="UP000035068"/>
    </source>
</evidence>
<evidence type="ECO:0000313" key="5">
    <source>
        <dbReference type="EMBL" id="KIH75400.1"/>
    </source>
</evidence>
<keyword evidence="6" id="KW-1185">Reference proteome</keyword>